<reference evidence="2 3" key="1">
    <citation type="submission" date="2022-09" db="EMBL/GenBank/DDBJ databases">
        <authorList>
            <person name="Palmer J.M."/>
        </authorList>
    </citation>
    <scope>NUCLEOTIDE SEQUENCE [LARGE SCALE GENOMIC DNA]</scope>
    <source>
        <strain evidence="2 3">DSM 7382</strain>
    </source>
</reference>
<feature type="region of interest" description="Disordered" evidence="1">
    <location>
        <begin position="1"/>
        <end position="101"/>
    </location>
</feature>
<comment type="caution">
    <text evidence="2">The sequence shown here is derived from an EMBL/GenBank/DDBJ whole genome shotgun (WGS) entry which is preliminary data.</text>
</comment>
<name>A0AAW0FLN7_9APHY</name>
<accession>A0AAW0FLN7</accession>
<gene>
    <name evidence="2" type="ORF">QCA50_015033</name>
</gene>
<evidence type="ECO:0000313" key="2">
    <source>
        <dbReference type="EMBL" id="KAK7681686.1"/>
    </source>
</evidence>
<keyword evidence="3" id="KW-1185">Reference proteome</keyword>
<evidence type="ECO:0000313" key="3">
    <source>
        <dbReference type="Proteomes" id="UP001385951"/>
    </source>
</evidence>
<feature type="region of interest" description="Disordered" evidence="1">
    <location>
        <begin position="799"/>
        <end position="844"/>
    </location>
</feature>
<feature type="compositionally biased region" description="Basic residues" evidence="1">
    <location>
        <begin position="69"/>
        <end position="88"/>
    </location>
</feature>
<sequence>MSGTSSLPPANPSPELVYSRILRGRKNVGTRDGYDSVSREQDGLDADKDREEEQPYESESESSLDSAYKAKKTTAGHARTTKNRSKPKDHREYTPDAMETETSIDDHEVKLGYPDWSQISHYQPVFDSLERVPILNRHPSLPILYKYTGEQQHPQRHLYDLPAPMETYIYLFDPSLEGCRLASKFASVHDVPRGPTSTMTSLGLFNAQAGSWVFARNIEKGGDPMADVLQCYVPQKGCVTVDTKSDLNKARDEALGPRFNRSDKIGSLPVEQYQDGSHINPVGSSERCYPLGITYEKQTIYSAPNANSKLRNGDIDTNTKIRVNLLKNATKAFLQGFEEAPQGLRQCMAEMSDMVAMPHVGHPDNKYCPSVQLNIARPQLHHSRNGLEEQGHFGGKHRDRGDSICGFSGMVSISDIPDGFDAGRFHLLSLGLYFVLDQVDVIYFTGQLVHAGTPPLAPEDAENIEPWAYRCVMIFYPASRVLTGSTQTYLAASGVRGEPVTLPREVFSYDPPRPYSNHANFFTDGGVYTTPEDHFTTAMRMFILYGHHLFRQLPYVINFDSQQVTNAISAMINDQPFFAPPWKHAPAVTINQEHKQLLCETSVQGDYIEYPPSSQFPSRQSVVHNFVNNYFLPSAKAIPQMGMNGIFNEVPVHLRPPRPDEELNILRPRNTNKDSDDVRAIRQGIIPTQKEKKRVGRSRGNMLIMCNKKHIEYLNIQTQDAQQHQRREATIQEVVMGNSALEIDPTPQQKRAINTDHIANKRRRLETDNSGEFRSADNLDAVDDELYQLAVADIPRRNICPNFSDEEDELDEDEEYPIDEQDELDQEEYGEDKRNKGGNIDEEGQYYDEFDEDRTDDHREQILILRPTDRDIHPDNVAKQNQLSLQERHLYELINTDTITEEQNMIDSALVNVASVLRQYADVLQSLDDLDANITRGLHTENIITSIPGYVKAMKLLVGRADMNTAVQSITHHRILNAEAEIYSLVLTSCLPTARRILRGHQTHPLHNTTLIPCHCYHDVHPHDKWLVRLTLKLQDMLFLRPDGFQIVSLPYLSRLSPVSTYTFKPSKFNVHYHASGVPIQNTLNVLKDVLYTWLDIPKSREAEYSCILVDMLQKHLGAVVLYLPGVRKMCYDVPPWVYTNLTESQGTHFQEEPLRAFDSAVKRLRTKMLVSPEGNQLSKLWSSYIKFITNIRSGPRGVPVAIQEYNNPVLSPLHFQRFTEFLRHSLLFVGGKLPPSDKFYNLLNDQPDFFLPLREFAPSRHNFVSQTKGHARYLQTPLGLFNLLVFRILCFNTPAARQESFTFTLQTLKDFRWRHRKDQSYYFNSHSYGSPCDGWEKESLMERYWLTANHTWPAWIKEKETNDDLNSFSKFVDWLDNSKDPSDGVRDFFMVGDLTGMLIAGDLAYAGVIDKPTVEEMGKLIAKVSKGAIAGLVYLRLLPQQPKNYIYPEYQVVHAFKEIHNHLKDELSDEEWNNMGMDTIVLEHSLCKLKRMCREKVV</sequence>
<evidence type="ECO:0000256" key="1">
    <source>
        <dbReference type="SAM" id="MobiDB-lite"/>
    </source>
</evidence>
<protein>
    <submittedName>
        <fullName evidence="2">Uncharacterized protein</fullName>
    </submittedName>
</protein>
<dbReference type="Proteomes" id="UP001385951">
    <property type="component" value="Unassembled WGS sequence"/>
</dbReference>
<organism evidence="2 3">
    <name type="scientific">Cerrena zonata</name>
    <dbReference type="NCBI Taxonomy" id="2478898"/>
    <lineage>
        <taxon>Eukaryota</taxon>
        <taxon>Fungi</taxon>
        <taxon>Dikarya</taxon>
        <taxon>Basidiomycota</taxon>
        <taxon>Agaricomycotina</taxon>
        <taxon>Agaricomycetes</taxon>
        <taxon>Polyporales</taxon>
        <taxon>Cerrenaceae</taxon>
        <taxon>Cerrena</taxon>
    </lineage>
</organism>
<feature type="compositionally biased region" description="Acidic residues" evidence="1">
    <location>
        <begin position="804"/>
        <end position="830"/>
    </location>
</feature>
<proteinExistence type="predicted"/>
<dbReference type="EMBL" id="JASBNA010000039">
    <property type="protein sequence ID" value="KAK7681686.1"/>
    <property type="molecule type" value="Genomic_DNA"/>
</dbReference>
<feature type="compositionally biased region" description="Basic and acidic residues" evidence="1">
    <location>
        <begin position="32"/>
        <end position="53"/>
    </location>
</feature>